<dbReference type="AlphaFoldDB" id="A0ABC8TI02"/>
<organism evidence="1 2">
    <name type="scientific">Ilex paraguariensis</name>
    <name type="common">yerba mate</name>
    <dbReference type="NCBI Taxonomy" id="185542"/>
    <lineage>
        <taxon>Eukaryota</taxon>
        <taxon>Viridiplantae</taxon>
        <taxon>Streptophyta</taxon>
        <taxon>Embryophyta</taxon>
        <taxon>Tracheophyta</taxon>
        <taxon>Spermatophyta</taxon>
        <taxon>Magnoliopsida</taxon>
        <taxon>eudicotyledons</taxon>
        <taxon>Gunneridae</taxon>
        <taxon>Pentapetalae</taxon>
        <taxon>asterids</taxon>
        <taxon>campanulids</taxon>
        <taxon>Aquifoliales</taxon>
        <taxon>Aquifoliaceae</taxon>
        <taxon>Ilex</taxon>
    </lineage>
</organism>
<keyword evidence="2" id="KW-1185">Reference proteome</keyword>
<accession>A0ABC8TI02</accession>
<evidence type="ECO:0000313" key="2">
    <source>
        <dbReference type="Proteomes" id="UP001642360"/>
    </source>
</evidence>
<name>A0ABC8TI02_9AQUA</name>
<protein>
    <submittedName>
        <fullName evidence="1">Uncharacterized protein</fullName>
    </submittedName>
</protein>
<dbReference type="Proteomes" id="UP001642360">
    <property type="component" value="Unassembled WGS sequence"/>
</dbReference>
<gene>
    <name evidence="1" type="ORF">ILEXP_LOCUS36475</name>
</gene>
<sequence length="78" mass="8579">KEEGEVIPGPPGPVLLLHRKSILSGKTPAPNLEGGTLSLRSEEQRGWSRDFHGILEADELHDGLLCVFDTIRGEYVED</sequence>
<reference evidence="1 2" key="1">
    <citation type="submission" date="2024-02" db="EMBL/GenBank/DDBJ databases">
        <authorList>
            <person name="Vignale AGUSTIN F."/>
            <person name="Sosa J E."/>
            <person name="Modenutti C."/>
        </authorList>
    </citation>
    <scope>NUCLEOTIDE SEQUENCE [LARGE SCALE GENOMIC DNA]</scope>
</reference>
<comment type="caution">
    <text evidence="1">The sequence shown here is derived from an EMBL/GenBank/DDBJ whole genome shotgun (WGS) entry which is preliminary data.</text>
</comment>
<feature type="non-terminal residue" evidence="1">
    <location>
        <position position="1"/>
    </location>
</feature>
<dbReference type="EMBL" id="CAUOFW020004774">
    <property type="protein sequence ID" value="CAK9167215.1"/>
    <property type="molecule type" value="Genomic_DNA"/>
</dbReference>
<proteinExistence type="predicted"/>
<evidence type="ECO:0000313" key="1">
    <source>
        <dbReference type="EMBL" id="CAK9167215.1"/>
    </source>
</evidence>